<dbReference type="PANTHER" id="PTHR46929">
    <property type="entry name" value="EXPRESSED PROTEIN"/>
    <property type="match status" value="1"/>
</dbReference>
<proteinExistence type="predicted"/>
<dbReference type="InterPro" id="IPR024752">
    <property type="entry name" value="Myb/SANT-like_dom"/>
</dbReference>
<dbReference type="AlphaFoldDB" id="A0AAE2CUU5"/>
<gene>
    <name evidence="3" type="ORF">Salat_0657400</name>
</gene>
<dbReference type="Pfam" id="PF12776">
    <property type="entry name" value="Myb_DNA-bind_3"/>
    <property type="match status" value="1"/>
</dbReference>
<dbReference type="Proteomes" id="UP001293254">
    <property type="component" value="Unassembled WGS sequence"/>
</dbReference>
<feature type="region of interest" description="Disordered" evidence="1">
    <location>
        <begin position="215"/>
        <end position="254"/>
    </location>
</feature>
<organism evidence="3 4">
    <name type="scientific">Sesamum alatum</name>
    <dbReference type="NCBI Taxonomy" id="300844"/>
    <lineage>
        <taxon>Eukaryota</taxon>
        <taxon>Viridiplantae</taxon>
        <taxon>Streptophyta</taxon>
        <taxon>Embryophyta</taxon>
        <taxon>Tracheophyta</taxon>
        <taxon>Spermatophyta</taxon>
        <taxon>Magnoliopsida</taxon>
        <taxon>eudicotyledons</taxon>
        <taxon>Gunneridae</taxon>
        <taxon>Pentapetalae</taxon>
        <taxon>asterids</taxon>
        <taxon>lamiids</taxon>
        <taxon>Lamiales</taxon>
        <taxon>Pedaliaceae</taxon>
        <taxon>Sesamum</taxon>
    </lineage>
</organism>
<evidence type="ECO:0000313" key="4">
    <source>
        <dbReference type="Proteomes" id="UP001293254"/>
    </source>
</evidence>
<keyword evidence="4" id="KW-1185">Reference proteome</keyword>
<comment type="caution">
    <text evidence="3">The sequence shown here is derived from an EMBL/GenBank/DDBJ whole genome shotgun (WGS) entry which is preliminary data.</text>
</comment>
<evidence type="ECO:0000256" key="1">
    <source>
        <dbReference type="SAM" id="MobiDB-lite"/>
    </source>
</evidence>
<reference evidence="3" key="2">
    <citation type="journal article" date="2024" name="Plant">
        <title>Genomic evolution and insights into agronomic trait innovations of Sesamum species.</title>
        <authorList>
            <person name="Miao H."/>
            <person name="Wang L."/>
            <person name="Qu L."/>
            <person name="Liu H."/>
            <person name="Sun Y."/>
            <person name="Le M."/>
            <person name="Wang Q."/>
            <person name="Wei S."/>
            <person name="Zheng Y."/>
            <person name="Lin W."/>
            <person name="Duan Y."/>
            <person name="Cao H."/>
            <person name="Xiong S."/>
            <person name="Wang X."/>
            <person name="Wei L."/>
            <person name="Li C."/>
            <person name="Ma Q."/>
            <person name="Ju M."/>
            <person name="Zhao R."/>
            <person name="Li G."/>
            <person name="Mu C."/>
            <person name="Tian Q."/>
            <person name="Mei H."/>
            <person name="Zhang T."/>
            <person name="Gao T."/>
            <person name="Zhang H."/>
        </authorList>
    </citation>
    <scope>NUCLEOTIDE SEQUENCE</scope>
    <source>
        <strain evidence="3">3651</strain>
    </source>
</reference>
<feature type="compositionally biased region" description="Polar residues" evidence="1">
    <location>
        <begin position="221"/>
        <end position="232"/>
    </location>
</feature>
<dbReference type="PANTHER" id="PTHR46929:SF3">
    <property type="entry name" value="MYB_SANT-LIKE DOMAIN-CONTAINING PROTEIN"/>
    <property type="match status" value="1"/>
</dbReference>
<name>A0AAE2CUU5_9LAMI</name>
<feature type="domain" description="Myb/SANT-like" evidence="2">
    <location>
        <begin position="18"/>
        <end position="110"/>
    </location>
</feature>
<dbReference type="EMBL" id="JACGWO010000002">
    <property type="protein sequence ID" value="KAK4434944.1"/>
    <property type="molecule type" value="Genomic_DNA"/>
</dbReference>
<accession>A0AAE2CUU5</accession>
<reference evidence="3" key="1">
    <citation type="submission" date="2020-06" db="EMBL/GenBank/DDBJ databases">
        <authorList>
            <person name="Li T."/>
            <person name="Hu X."/>
            <person name="Zhang T."/>
            <person name="Song X."/>
            <person name="Zhang H."/>
            <person name="Dai N."/>
            <person name="Sheng W."/>
            <person name="Hou X."/>
            <person name="Wei L."/>
        </authorList>
    </citation>
    <scope>NUCLEOTIDE SEQUENCE</scope>
    <source>
        <strain evidence="3">3651</strain>
        <tissue evidence="3">Leaf</tissue>
    </source>
</reference>
<sequence>MVYEDGYFYQERLFYSSRWSKEMERTFVDSLVEQNAEGNFHKFGTNCHAIMCALYDVNKVHGDVIGYSFGKRKLKDLKERHVVFSWILNFDGVNCNHERRYVIAADEVWETIIQERVIAKCYVNAYEDQYANLCVLFGPDHLDIELGEVDNDVESFAVVPRYLPELTQDGITTRVQRTVNVPADGSVDSTSLWRFMERYYPSDEDEADSILSLPGVPRGTPTATNDIPNSPIASYVSVEHPSSSASNDFPYPSK</sequence>
<evidence type="ECO:0000313" key="3">
    <source>
        <dbReference type="EMBL" id="KAK4434944.1"/>
    </source>
</evidence>
<evidence type="ECO:0000259" key="2">
    <source>
        <dbReference type="Pfam" id="PF12776"/>
    </source>
</evidence>
<protein>
    <recommendedName>
        <fullName evidence="2">Myb/SANT-like domain-containing protein</fullName>
    </recommendedName>
</protein>